<keyword evidence="2" id="KW-1185">Reference proteome</keyword>
<protein>
    <submittedName>
        <fullName evidence="1">Uncharacterized protein</fullName>
    </submittedName>
</protein>
<proteinExistence type="predicted"/>
<dbReference type="Proteomes" id="UP000499080">
    <property type="component" value="Unassembled WGS sequence"/>
</dbReference>
<evidence type="ECO:0000313" key="1">
    <source>
        <dbReference type="EMBL" id="GBM91855.1"/>
    </source>
</evidence>
<organism evidence="1 2">
    <name type="scientific">Araneus ventricosus</name>
    <name type="common">Orbweaver spider</name>
    <name type="synonym">Epeira ventricosa</name>
    <dbReference type="NCBI Taxonomy" id="182803"/>
    <lineage>
        <taxon>Eukaryota</taxon>
        <taxon>Metazoa</taxon>
        <taxon>Ecdysozoa</taxon>
        <taxon>Arthropoda</taxon>
        <taxon>Chelicerata</taxon>
        <taxon>Arachnida</taxon>
        <taxon>Araneae</taxon>
        <taxon>Araneomorphae</taxon>
        <taxon>Entelegynae</taxon>
        <taxon>Araneoidea</taxon>
        <taxon>Araneidae</taxon>
        <taxon>Araneus</taxon>
    </lineage>
</organism>
<dbReference type="AlphaFoldDB" id="A0A4Y2JPW6"/>
<evidence type="ECO:0000313" key="2">
    <source>
        <dbReference type="Proteomes" id="UP000499080"/>
    </source>
</evidence>
<name>A0A4Y2JPW6_ARAVE</name>
<sequence length="94" mass="10710">MRQYHSHESEESDLKGYPTWVRSLENWPRSVVSSTIDYLHMNRIYLLECFLKLRACFLEATSYVSTVLDTLGLESSSDVSADSILGFSINCQAP</sequence>
<reference evidence="1 2" key="1">
    <citation type="journal article" date="2019" name="Sci. Rep.">
        <title>Orb-weaving spider Araneus ventricosus genome elucidates the spidroin gene catalogue.</title>
        <authorList>
            <person name="Kono N."/>
            <person name="Nakamura H."/>
            <person name="Ohtoshi R."/>
            <person name="Moran D.A.P."/>
            <person name="Shinohara A."/>
            <person name="Yoshida Y."/>
            <person name="Fujiwara M."/>
            <person name="Mori M."/>
            <person name="Tomita M."/>
            <person name="Arakawa K."/>
        </authorList>
    </citation>
    <scope>NUCLEOTIDE SEQUENCE [LARGE SCALE GENOMIC DNA]</scope>
</reference>
<gene>
    <name evidence="1" type="ORF">AVEN_132993_1</name>
</gene>
<dbReference type="EMBL" id="BGPR01003738">
    <property type="protein sequence ID" value="GBM91855.1"/>
    <property type="molecule type" value="Genomic_DNA"/>
</dbReference>
<comment type="caution">
    <text evidence="1">The sequence shown here is derived from an EMBL/GenBank/DDBJ whole genome shotgun (WGS) entry which is preliminary data.</text>
</comment>
<accession>A0A4Y2JPW6</accession>